<evidence type="ECO:0000313" key="2">
    <source>
        <dbReference type="Proteomes" id="UP000054826"/>
    </source>
</evidence>
<protein>
    <submittedName>
        <fullName evidence="1">Uncharacterized protein</fullName>
    </submittedName>
</protein>
<proteinExistence type="predicted"/>
<accession>A0A0V1JU76</accession>
<name>A0A0V1JU76_TRIPS</name>
<organism evidence="1 2">
    <name type="scientific">Trichinella pseudospiralis</name>
    <name type="common">Parasitic roundworm</name>
    <dbReference type="NCBI Taxonomy" id="6337"/>
    <lineage>
        <taxon>Eukaryota</taxon>
        <taxon>Metazoa</taxon>
        <taxon>Ecdysozoa</taxon>
        <taxon>Nematoda</taxon>
        <taxon>Enoplea</taxon>
        <taxon>Dorylaimia</taxon>
        <taxon>Trichinellida</taxon>
        <taxon>Trichinellidae</taxon>
        <taxon>Trichinella</taxon>
    </lineage>
</organism>
<sequence length="40" mass="4563">MVTAGFDDCSSDGCCTDDLDKYLYCTDKQQHSRHQLSLFD</sequence>
<comment type="caution">
    <text evidence="1">The sequence shown here is derived from an EMBL/GenBank/DDBJ whole genome shotgun (WGS) entry which is preliminary data.</text>
</comment>
<reference evidence="1 2" key="1">
    <citation type="submission" date="2015-01" db="EMBL/GenBank/DDBJ databases">
        <title>Evolution of Trichinella species and genotypes.</title>
        <authorList>
            <person name="Korhonen P.K."/>
            <person name="Edoardo P."/>
            <person name="Giuseppe L.R."/>
            <person name="Gasser R.B."/>
        </authorList>
    </citation>
    <scope>NUCLEOTIDE SEQUENCE [LARGE SCALE GENOMIC DNA]</scope>
    <source>
        <strain evidence="1">ISS176</strain>
    </source>
</reference>
<dbReference type="AlphaFoldDB" id="A0A0V1JU76"/>
<dbReference type="EMBL" id="JYDV01000045">
    <property type="protein sequence ID" value="KRZ38500.1"/>
    <property type="molecule type" value="Genomic_DNA"/>
</dbReference>
<gene>
    <name evidence="1" type="ORF">T4C_5231</name>
</gene>
<dbReference type="Proteomes" id="UP000054826">
    <property type="component" value="Unassembled WGS sequence"/>
</dbReference>
<evidence type="ECO:0000313" key="1">
    <source>
        <dbReference type="EMBL" id="KRZ38500.1"/>
    </source>
</evidence>